<keyword evidence="2" id="KW-1133">Transmembrane helix</keyword>
<evidence type="ECO:0000259" key="5">
    <source>
        <dbReference type="Pfam" id="PF16350"/>
    </source>
</evidence>
<dbReference type="InterPro" id="IPR006222">
    <property type="entry name" value="GCVT_N"/>
</dbReference>
<dbReference type="Gene3D" id="2.40.30.110">
    <property type="entry name" value="Aminomethyltransferase beta-barrel domains"/>
    <property type="match status" value="1"/>
</dbReference>
<dbReference type="GO" id="GO:0005739">
    <property type="term" value="C:mitochondrion"/>
    <property type="evidence" value="ECO:0007669"/>
    <property type="project" value="TreeGrafter"/>
</dbReference>
<feature type="transmembrane region" description="Helical" evidence="2">
    <location>
        <begin position="28"/>
        <end position="47"/>
    </location>
</feature>
<feature type="transmembrane region" description="Helical" evidence="2">
    <location>
        <begin position="80"/>
        <end position="97"/>
    </location>
</feature>
<dbReference type="Pfam" id="PF16350">
    <property type="entry name" value="FAO_M"/>
    <property type="match status" value="1"/>
</dbReference>
<sequence>MLSLTRVGNVRPTTAWVLSARNQSTRHAFALVLGGGVAGSSVAYHLTKRNIRDVLLLERAGLKFVVISYVDQIQFSKLKFLKVILIFLVLCILRMTVPFRRKVIGWWVLKMGLLCLLVTWLMPVASGLTTLPVYLVASCLLWLLNISMPRSSPSHHLPICRLLSIMTVHFIYEDVETSIYLEGLNLWRKLYFGKIGLRKVYPLVKGSRGISADFSRLNGAYTRACELIPGLKDAELDAKAAVFSMTADGYPLVGPFDKNYWLSTGFLDGVSSGGGIGKYLADWMVDGEPPQELFDTDASRYDRWASREFIVEKSRETYSMYYNWSYTDRLGARPTDRVSGVYGRLRRDKAHFSFRNGWEIYCCNWSNIHFFLKVAQVFDIDEEGLLSTLTREYEMVTNKCGVIDMSWKGKIEVKGPDADAFMNYAIASQVPPLGKIGSGLMLTRQGRVFAPLKIFHHDDARSAFIVLTEPERESRDLYWLECLWIFKSFEIITSIFSFLKNLKILFQRIGQITSGSYSVRLQRPIAFAWIGSDVKSDEKLTVDIGLDKRLTANILENLPHRPIQLEIMSRRRKSIGNFRCRGMATDRTISIYNDEPVPPIISFRRNLEQFQFNIACLEKKYARMEREGRHTGIEVKKY</sequence>
<feature type="domain" description="FAD dependent oxidoreductase central" evidence="5">
    <location>
        <begin position="286"/>
        <end position="327"/>
    </location>
</feature>
<dbReference type="Gene3D" id="3.30.1360.120">
    <property type="entry name" value="Probable tRNA modification gtpase trme, domain 1"/>
    <property type="match status" value="1"/>
</dbReference>
<feature type="transmembrane region" description="Helical" evidence="2">
    <location>
        <begin position="104"/>
        <end position="122"/>
    </location>
</feature>
<dbReference type="InterPro" id="IPR036188">
    <property type="entry name" value="FAD/NAD-bd_sf"/>
</dbReference>
<dbReference type="PANTHER" id="PTHR43757">
    <property type="entry name" value="AMINOMETHYLTRANSFERASE"/>
    <property type="match status" value="1"/>
</dbReference>
<dbReference type="InterPro" id="IPR032503">
    <property type="entry name" value="FAO_M"/>
</dbReference>
<dbReference type="PANTHER" id="PTHR43757:SF2">
    <property type="entry name" value="AMINOMETHYLTRANSFERASE, MITOCHONDRIAL"/>
    <property type="match status" value="1"/>
</dbReference>
<feature type="domain" description="Aminomethyltransferase C-terminal" evidence="4">
    <location>
        <begin position="507"/>
        <end position="556"/>
    </location>
</feature>
<dbReference type="Gene3D" id="3.30.70.1400">
    <property type="entry name" value="Aminomethyltransferase beta-barrel domains"/>
    <property type="match status" value="1"/>
</dbReference>
<organism evidence="6 7">
    <name type="scientific">Heterorhabditis bacteriophora</name>
    <name type="common">Entomopathogenic nematode worm</name>
    <dbReference type="NCBI Taxonomy" id="37862"/>
    <lineage>
        <taxon>Eukaryota</taxon>
        <taxon>Metazoa</taxon>
        <taxon>Ecdysozoa</taxon>
        <taxon>Nematoda</taxon>
        <taxon>Chromadorea</taxon>
        <taxon>Rhabditida</taxon>
        <taxon>Rhabditina</taxon>
        <taxon>Rhabditomorpha</taxon>
        <taxon>Strongyloidea</taxon>
        <taxon>Heterorhabditidae</taxon>
        <taxon>Heterorhabditis</taxon>
    </lineage>
</organism>
<dbReference type="SUPFAM" id="SSF103025">
    <property type="entry name" value="Folate-binding domain"/>
    <property type="match status" value="1"/>
</dbReference>
<dbReference type="AlphaFoldDB" id="A0A1I7WRY2"/>
<dbReference type="InterPro" id="IPR029043">
    <property type="entry name" value="GcvT/YgfZ_C"/>
</dbReference>
<keyword evidence="6" id="KW-1185">Reference proteome</keyword>
<dbReference type="InterPro" id="IPR013977">
    <property type="entry name" value="GcvT_C"/>
</dbReference>
<evidence type="ECO:0000259" key="3">
    <source>
        <dbReference type="Pfam" id="PF01571"/>
    </source>
</evidence>
<dbReference type="SUPFAM" id="SSF101790">
    <property type="entry name" value="Aminomethyltransferase beta-barrel domain"/>
    <property type="match status" value="1"/>
</dbReference>
<keyword evidence="2" id="KW-0472">Membrane</keyword>
<accession>A0A1I7WRY2</accession>
<feature type="domain" description="GCVT N-terminal" evidence="3">
    <location>
        <begin position="345"/>
        <end position="481"/>
    </location>
</feature>
<dbReference type="Pfam" id="PF08669">
    <property type="entry name" value="GCV_T_C"/>
    <property type="match status" value="1"/>
</dbReference>
<dbReference type="Proteomes" id="UP000095283">
    <property type="component" value="Unplaced"/>
</dbReference>
<dbReference type="WBParaSite" id="Hba_07942">
    <property type="protein sequence ID" value="Hba_07942"/>
    <property type="gene ID" value="Hba_07942"/>
</dbReference>
<dbReference type="Pfam" id="PF01571">
    <property type="entry name" value="GCV_T"/>
    <property type="match status" value="1"/>
</dbReference>
<dbReference type="InterPro" id="IPR028896">
    <property type="entry name" value="GcvT/YgfZ/DmdA"/>
</dbReference>
<evidence type="ECO:0000256" key="2">
    <source>
        <dbReference type="SAM" id="Phobius"/>
    </source>
</evidence>
<dbReference type="Gene3D" id="3.50.50.60">
    <property type="entry name" value="FAD/NAD(P)-binding domain"/>
    <property type="match status" value="2"/>
</dbReference>
<protein>
    <submittedName>
        <fullName evidence="7">DAO domain-containing protein</fullName>
    </submittedName>
</protein>
<dbReference type="InterPro" id="IPR027266">
    <property type="entry name" value="TrmE/GcvT-like"/>
</dbReference>
<dbReference type="SUPFAM" id="SSF51905">
    <property type="entry name" value="FAD/NAD(P)-binding domain"/>
    <property type="match status" value="1"/>
</dbReference>
<evidence type="ECO:0000256" key="1">
    <source>
        <dbReference type="ARBA" id="ARBA00008609"/>
    </source>
</evidence>
<evidence type="ECO:0000313" key="6">
    <source>
        <dbReference type="Proteomes" id="UP000095283"/>
    </source>
</evidence>
<evidence type="ECO:0000313" key="7">
    <source>
        <dbReference type="WBParaSite" id="Hba_07942"/>
    </source>
</evidence>
<reference evidence="7" key="1">
    <citation type="submission" date="2016-11" db="UniProtKB">
        <authorList>
            <consortium name="WormBaseParasite"/>
        </authorList>
    </citation>
    <scope>IDENTIFICATION</scope>
</reference>
<proteinExistence type="inferred from homology"/>
<evidence type="ECO:0000259" key="4">
    <source>
        <dbReference type="Pfam" id="PF08669"/>
    </source>
</evidence>
<name>A0A1I7WRY2_HETBA</name>
<comment type="similarity">
    <text evidence="1">Belongs to the GcvT family.</text>
</comment>
<keyword evidence="2" id="KW-0812">Transmembrane</keyword>